<protein>
    <submittedName>
        <fullName evidence="7">Xaa-Pro aminopeptidase</fullName>
        <ecNumber evidence="7">3.4.11.9</ecNumber>
    </submittedName>
</protein>
<dbReference type="Gene3D" id="3.90.230.10">
    <property type="entry name" value="Creatinase/methionine aminopeptidase superfamily"/>
    <property type="match status" value="1"/>
</dbReference>
<dbReference type="CDD" id="cd01087">
    <property type="entry name" value="Prolidase"/>
    <property type="match status" value="1"/>
</dbReference>
<dbReference type="InterPro" id="IPR052433">
    <property type="entry name" value="X-Pro_dipept-like"/>
</dbReference>
<dbReference type="PROSITE" id="PS00491">
    <property type="entry name" value="PROLINE_PEPTIDASE"/>
    <property type="match status" value="1"/>
</dbReference>
<accession>A0A3B0YJZ4</accession>
<keyword evidence="4 7" id="KW-0378">Hydrolase</keyword>
<gene>
    <name evidence="7" type="ORF">MNBD_GAMMA09-2063</name>
</gene>
<dbReference type="EMBL" id="UOFI01000135">
    <property type="protein sequence ID" value="VAW68646.1"/>
    <property type="molecule type" value="Genomic_DNA"/>
</dbReference>
<name>A0A3B0YJZ4_9ZZZZ</name>
<comment type="similarity">
    <text evidence="2">Belongs to the peptidase M24B family.</text>
</comment>
<evidence type="ECO:0000313" key="7">
    <source>
        <dbReference type="EMBL" id="VAW68646.1"/>
    </source>
</evidence>
<dbReference type="GO" id="GO:0006508">
    <property type="term" value="P:proteolysis"/>
    <property type="evidence" value="ECO:0007669"/>
    <property type="project" value="TreeGrafter"/>
</dbReference>
<dbReference type="PANTHER" id="PTHR43226">
    <property type="entry name" value="XAA-PRO AMINOPEPTIDASE 3"/>
    <property type="match status" value="1"/>
</dbReference>
<evidence type="ECO:0000256" key="5">
    <source>
        <dbReference type="ARBA" id="ARBA00023211"/>
    </source>
</evidence>
<keyword evidence="7" id="KW-0031">Aminopeptidase</keyword>
<evidence type="ECO:0000259" key="6">
    <source>
        <dbReference type="SMART" id="SM01011"/>
    </source>
</evidence>
<evidence type="ECO:0000256" key="1">
    <source>
        <dbReference type="ARBA" id="ARBA00001936"/>
    </source>
</evidence>
<dbReference type="NCBIfam" id="NF008131">
    <property type="entry name" value="PRK10879.1"/>
    <property type="match status" value="1"/>
</dbReference>
<proteinExistence type="inferred from homology"/>
<evidence type="ECO:0000256" key="4">
    <source>
        <dbReference type="ARBA" id="ARBA00022801"/>
    </source>
</evidence>
<dbReference type="SUPFAM" id="SSF53092">
    <property type="entry name" value="Creatinase/prolidase N-terminal domain"/>
    <property type="match status" value="1"/>
</dbReference>
<dbReference type="SUPFAM" id="SSF55920">
    <property type="entry name" value="Creatinase/aminopeptidase"/>
    <property type="match status" value="1"/>
</dbReference>
<reference evidence="7" key="1">
    <citation type="submission" date="2018-06" db="EMBL/GenBank/DDBJ databases">
        <authorList>
            <person name="Zhirakovskaya E."/>
        </authorList>
    </citation>
    <scope>NUCLEOTIDE SEQUENCE</scope>
</reference>
<sequence>MYRHSPNSHDDLTIETYLPPLEPGILAGKNVRTILMNAKVYARHRKQLIRMIGEGGIAILPAAPVRVRNRDVEYPFRQDSDFLYLSGFPEPEAVIVLLPGRKNGEFILFCRDKNEEQEVWHGRRCGPEGAIEKYAADDAFPIDDIDDILPGLMEHCDRVYHTMGLDPQFDKQVMNWVNTLRKQSRSGGSVPYEFVSLDYLLHDMRLFKSRDELRLMKKAAKISVEAHKKAMHLCRPGLNEYHLDAEIMYEFQRNGATWAYPSIVGGGANSCILHYTENNMPLNDGDLVLIDAGCEYEGYDADITRSFPVNGKYSAAQKEIFDLVVQANLAGIKQVKPGNHWNDPHEAAVKVITKGLIELGLLKGNLSKLIKDEAYKKYYMHRTGHWLGMDVHDVGDYKVDDGWRLLEAGMVLTIEPGLYIPHGSRGAKRWWDIGVRIEDDVVVTRDGCEVLTQGLPKTTEEIEAIMAAE</sequence>
<dbReference type="InterPro" id="IPR000994">
    <property type="entry name" value="Pept_M24"/>
</dbReference>
<dbReference type="Pfam" id="PF05195">
    <property type="entry name" value="AMP_N"/>
    <property type="match status" value="1"/>
</dbReference>
<dbReference type="PANTHER" id="PTHR43226:SF4">
    <property type="entry name" value="XAA-PRO AMINOPEPTIDASE 3"/>
    <property type="match status" value="1"/>
</dbReference>
<dbReference type="InterPro" id="IPR029149">
    <property type="entry name" value="Creatin/AminoP/Spt16_N"/>
</dbReference>
<dbReference type="InterPro" id="IPR001131">
    <property type="entry name" value="Peptidase_M24B_aminopep-P_CS"/>
</dbReference>
<dbReference type="SMART" id="SM01011">
    <property type="entry name" value="AMP_N"/>
    <property type="match status" value="1"/>
</dbReference>
<dbReference type="GO" id="GO:0005829">
    <property type="term" value="C:cytosol"/>
    <property type="evidence" value="ECO:0007669"/>
    <property type="project" value="TreeGrafter"/>
</dbReference>
<organism evidence="7">
    <name type="scientific">hydrothermal vent metagenome</name>
    <dbReference type="NCBI Taxonomy" id="652676"/>
    <lineage>
        <taxon>unclassified sequences</taxon>
        <taxon>metagenomes</taxon>
        <taxon>ecological metagenomes</taxon>
    </lineage>
</organism>
<evidence type="ECO:0000256" key="2">
    <source>
        <dbReference type="ARBA" id="ARBA00008766"/>
    </source>
</evidence>
<dbReference type="AlphaFoldDB" id="A0A3B0YJZ4"/>
<dbReference type="PRINTS" id="PR00599">
    <property type="entry name" value="MAPEPTIDASE"/>
</dbReference>
<keyword evidence="7" id="KW-0645">Protease</keyword>
<dbReference type="Gene3D" id="3.40.350.10">
    <property type="entry name" value="Creatinase/prolidase N-terminal domain"/>
    <property type="match status" value="1"/>
</dbReference>
<dbReference type="InterPro" id="IPR001714">
    <property type="entry name" value="Pept_M24_MAP"/>
</dbReference>
<dbReference type="InterPro" id="IPR007865">
    <property type="entry name" value="Aminopep_P_N"/>
</dbReference>
<comment type="cofactor">
    <cofactor evidence="1">
        <name>Mn(2+)</name>
        <dbReference type="ChEBI" id="CHEBI:29035"/>
    </cofactor>
</comment>
<dbReference type="GO" id="GO:0030145">
    <property type="term" value="F:manganese ion binding"/>
    <property type="evidence" value="ECO:0007669"/>
    <property type="project" value="InterPro"/>
</dbReference>
<dbReference type="Pfam" id="PF00557">
    <property type="entry name" value="Peptidase_M24"/>
    <property type="match status" value="1"/>
</dbReference>
<dbReference type="EC" id="3.4.11.9" evidence="7"/>
<keyword evidence="5" id="KW-0464">Manganese</keyword>
<dbReference type="InterPro" id="IPR036005">
    <property type="entry name" value="Creatinase/aminopeptidase-like"/>
</dbReference>
<evidence type="ECO:0000256" key="3">
    <source>
        <dbReference type="ARBA" id="ARBA00022723"/>
    </source>
</evidence>
<keyword evidence="3" id="KW-0479">Metal-binding</keyword>
<dbReference type="GO" id="GO:0070006">
    <property type="term" value="F:metalloaminopeptidase activity"/>
    <property type="evidence" value="ECO:0007669"/>
    <property type="project" value="InterPro"/>
</dbReference>
<feature type="domain" description="Aminopeptidase P N-terminal" evidence="6">
    <location>
        <begin position="36"/>
        <end position="170"/>
    </location>
</feature>
<dbReference type="FunFam" id="3.90.230.10:FF:000002">
    <property type="entry name" value="Xaa-Pro aminopeptidase 3"/>
    <property type="match status" value="1"/>
</dbReference>